<dbReference type="GO" id="GO:0055085">
    <property type="term" value="P:transmembrane transport"/>
    <property type="evidence" value="ECO:0007669"/>
    <property type="project" value="InterPro"/>
</dbReference>
<evidence type="ECO:0000256" key="3">
    <source>
        <dbReference type="ARBA" id="ARBA00022448"/>
    </source>
</evidence>
<comment type="similarity">
    <text evidence="2">Belongs to the binding-protein-dependent transport system permease family. CysTW subfamily.</text>
</comment>
<keyword evidence="5 9" id="KW-0812">Transmembrane</keyword>
<dbReference type="PROSITE" id="PS50928">
    <property type="entry name" value="ABC_TM1"/>
    <property type="match status" value="1"/>
</dbReference>
<feature type="transmembrane region" description="Helical" evidence="9">
    <location>
        <begin position="148"/>
        <end position="166"/>
    </location>
</feature>
<comment type="subcellular location">
    <subcellularLocation>
        <location evidence="1">Cell membrane</location>
        <topology evidence="1">Multi-pass membrane protein</topology>
    </subcellularLocation>
</comment>
<feature type="transmembrane region" description="Helical" evidence="9">
    <location>
        <begin position="301"/>
        <end position="323"/>
    </location>
</feature>
<feature type="transmembrane region" description="Helical" evidence="9">
    <location>
        <begin position="200"/>
        <end position="223"/>
    </location>
</feature>
<feature type="transmembrane region" description="Helical" evidence="9">
    <location>
        <begin position="243"/>
        <end position="268"/>
    </location>
</feature>
<accession>A0A381TYK7</accession>
<keyword evidence="4" id="KW-1003">Cell membrane</keyword>
<feature type="transmembrane region" description="Helical" evidence="9">
    <location>
        <begin position="275"/>
        <end position="295"/>
    </location>
</feature>
<gene>
    <name evidence="11" type="ORF">METZ01_LOCUS73783</name>
</gene>
<dbReference type="CDD" id="cd06261">
    <property type="entry name" value="TM_PBP2"/>
    <property type="match status" value="1"/>
</dbReference>
<evidence type="ECO:0000256" key="6">
    <source>
        <dbReference type="ARBA" id="ARBA00022989"/>
    </source>
</evidence>
<keyword evidence="7 9" id="KW-0472">Membrane</keyword>
<evidence type="ECO:0000256" key="8">
    <source>
        <dbReference type="SAM" id="MobiDB-lite"/>
    </source>
</evidence>
<evidence type="ECO:0000313" key="11">
    <source>
        <dbReference type="EMBL" id="SVA20929.1"/>
    </source>
</evidence>
<evidence type="ECO:0000256" key="4">
    <source>
        <dbReference type="ARBA" id="ARBA00022475"/>
    </source>
</evidence>
<keyword evidence="3" id="KW-0813">Transport</keyword>
<feature type="region of interest" description="Disordered" evidence="8">
    <location>
        <begin position="1"/>
        <end position="26"/>
    </location>
</feature>
<feature type="domain" description="ABC transmembrane type-1" evidence="10">
    <location>
        <begin position="111"/>
        <end position="321"/>
    </location>
</feature>
<dbReference type="AlphaFoldDB" id="A0A381TYK7"/>
<dbReference type="InterPro" id="IPR000515">
    <property type="entry name" value="MetI-like"/>
</dbReference>
<evidence type="ECO:0000256" key="1">
    <source>
        <dbReference type="ARBA" id="ARBA00004651"/>
    </source>
</evidence>
<evidence type="ECO:0000259" key="10">
    <source>
        <dbReference type="PROSITE" id="PS50928"/>
    </source>
</evidence>
<organism evidence="11">
    <name type="scientific">marine metagenome</name>
    <dbReference type="NCBI Taxonomy" id="408172"/>
    <lineage>
        <taxon>unclassified sequences</taxon>
        <taxon>metagenomes</taxon>
        <taxon>ecological metagenomes</taxon>
    </lineage>
</organism>
<dbReference type="SUPFAM" id="SSF161098">
    <property type="entry name" value="MetI-like"/>
    <property type="match status" value="1"/>
</dbReference>
<evidence type="ECO:0000256" key="5">
    <source>
        <dbReference type="ARBA" id="ARBA00022692"/>
    </source>
</evidence>
<dbReference type="GO" id="GO:0005886">
    <property type="term" value="C:plasma membrane"/>
    <property type="evidence" value="ECO:0007669"/>
    <property type="project" value="UniProtKB-SubCell"/>
</dbReference>
<dbReference type="EMBL" id="UINC01005375">
    <property type="protein sequence ID" value="SVA20929.1"/>
    <property type="molecule type" value="Genomic_DNA"/>
</dbReference>
<name>A0A381TYK7_9ZZZZ</name>
<reference evidence="11" key="1">
    <citation type="submission" date="2018-05" db="EMBL/GenBank/DDBJ databases">
        <authorList>
            <person name="Lanie J.A."/>
            <person name="Ng W.-L."/>
            <person name="Kazmierczak K.M."/>
            <person name="Andrzejewski T.M."/>
            <person name="Davidsen T.M."/>
            <person name="Wayne K.J."/>
            <person name="Tettelin H."/>
            <person name="Glass J.I."/>
            <person name="Rusch D."/>
            <person name="Podicherti R."/>
            <person name="Tsui H.-C.T."/>
            <person name="Winkler M.E."/>
        </authorList>
    </citation>
    <scope>NUCLEOTIDE SEQUENCE</scope>
</reference>
<evidence type="ECO:0000256" key="2">
    <source>
        <dbReference type="ARBA" id="ARBA00007069"/>
    </source>
</evidence>
<feature type="transmembrane region" description="Helical" evidence="9">
    <location>
        <begin position="115"/>
        <end position="136"/>
    </location>
</feature>
<keyword evidence="6 9" id="KW-1133">Transmembrane helix</keyword>
<dbReference type="Gene3D" id="1.10.3720.10">
    <property type="entry name" value="MetI-like"/>
    <property type="match status" value="1"/>
</dbReference>
<evidence type="ECO:0000256" key="9">
    <source>
        <dbReference type="SAM" id="Phobius"/>
    </source>
</evidence>
<protein>
    <recommendedName>
        <fullName evidence="10">ABC transmembrane type-1 domain-containing protein</fullName>
    </recommendedName>
</protein>
<evidence type="ECO:0000256" key="7">
    <source>
        <dbReference type="ARBA" id="ARBA00023136"/>
    </source>
</evidence>
<proteinExistence type="inferred from homology"/>
<dbReference type="InterPro" id="IPR035906">
    <property type="entry name" value="MetI-like_sf"/>
</dbReference>
<sequence length="329" mass="36547">MESLTPSSHPGLVGDQPVAPERPGVEASVKRRRREGGFPVGWLIAPSALWLLVFLVIPLVSIVVFSLWTSTGYGLEADLNFGNYAEYFLAEGFFDPDHRNFLRLSVFIRTLGSTFVYTLEVMVLCLLLGYPIAYFLAMRVSSFKWQMALFLVCMVPFWTSYLIRAVAWLPMLGRRGLLNSLLLSLGIIDKPARFLLYSEFGYTTALAQLYVVLCVGPIFFSLAKIDNDILEAARDMGATAFQIFREIILPLSLPGVAIGMIFIFVMLMGEFATAVVVYGGKASTVGTVILNYYAIANYPFAAVNAIMLMLAMMIGVVIILRLVNIRKEL</sequence>
<dbReference type="Pfam" id="PF00528">
    <property type="entry name" value="BPD_transp_1"/>
    <property type="match status" value="1"/>
</dbReference>
<dbReference type="PANTHER" id="PTHR42929">
    <property type="entry name" value="INNER MEMBRANE ABC TRANSPORTER PERMEASE PROTEIN YDCU-RELATED-RELATED"/>
    <property type="match status" value="1"/>
</dbReference>
<feature type="transmembrane region" description="Helical" evidence="9">
    <location>
        <begin position="40"/>
        <end position="68"/>
    </location>
</feature>
<dbReference type="PANTHER" id="PTHR42929:SF1">
    <property type="entry name" value="INNER MEMBRANE ABC TRANSPORTER PERMEASE PROTEIN YDCU-RELATED"/>
    <property type="match status" value="1"/>
</dbReference>